<reference evidence="1 2" key="1">
    <citation type="submission" date="2019-07" db="EMBL/GenBank/DDBJ databases">
        <title>Genomics analysis of Aphanomyces spp. identifies a new class of oomycete effector associated with host adaptation.</title>
        <authorList>
            <person name="Gaulin E."/>
        </authorList>
    </citation>
    <scope>NUCLEOTIDE SEQUENCE [LARGE SCALE GENOMIC DNA]</scope>
    <source>
        <strain evidence="1 2">ATCC 201684</strain>
    </source>
</reference>
<comment type="caution">
    <text evidence="1">The sequence shown here is derived from an EMBL/GenBank/DDBJ whole genome shotgun (WGS) entry which is preliminary data.</text>
</comment>
<protein>
    <submittedName>
        <fullName evidence="1">Uncharacterized protein</fullName>
    </submittedName>
</protein>
<dbReference type="Proteomes" id="UP000481153">
    <property type="component" value="Unassembled WGS sequence"/>
</dbReference>
<sequence length="129" mass="14963">MVHAGNFCPVVVGVKVGLHTINESRVQYSHVKCISWVLIPPCSPQPCSKLSFVWLKTFRPTFQYQRLDLRHHRLQNEHTSLQIKTAKRESLRIWRRGVHTRPSRQSMVVCLVVTWPENFTCAKCRLAIG</sequence>
<evidence type="ECO:0000313" key="1">
    <source>
        <dbReference type="EMBL" id="KAF0728143.1"/>
    </source>
</evidence>
<organism evidence="1 2">
    <name type="scientific">Aphanomyces euteiches</name>
    <dbReference type="NCBI Taxonomy" id="100861"/>
    <lineage>
        <taxon>Eukaryota</taxon>
        <taxon>Sar</taxon>
        <taxon>Stramenopiles</taxon>
        <taxon>Oomycota</taxon>
        <taxon>Saprolegniomycetes</taxon>
        <taxon>Saprolegniales</taxon>
        <taxon>Verrucalvaceae</taxon>
        <taxon>Aphanomyces</taxon>
    </lineage>
</organism>
<gene>
    <name evidence="1" type="ORF">Ae201684_013969</name>
</gene>
<dbReference type="AlphaFoldDB" id="A0A6G0WLF3"/>
<name>A0A6G0WLF3_9STRA</name>
<keyword evidence="2" id="KW-1185">Reference proteome</keyword>
<proteinExistence type="predicted"/>
<evidence type="ECO:0000313" key="2">
    <source>
        <dbReference type="Proteomes" id="UP000481153"/>
    </source>
</evidence>
<accession>A0A6G0WLF3</accession>
<dbReference type="EMBL" id="VJMJ01000181">
    <property type="protein sequence ID" value="KAF0728143.1"/>
    <property type="molecule type" value="Genomic_DNA"/>
</dbReference>